<dbReference type="AlphaFoldDB" id="A0A840QTG1"/>
<dbReference type="RefSeq" id="WP_343043373.1">
    <property type="nucleotide sequence ID" value="NZ_JACHHB010000015.1"/>
</dbReference>
<keyword evidence="2" id="KW-1185">Reference proteome</keyword>
<name>A0A840QTG1_9BACI</name>
<protein>
    <submittedName>
        <fullName evidence="1">Putative methionine-R-sulfoxide reductase with GAF domain</fullName>
    </submittedName>
</protein>
<reference evidence="1 2" key="1">
    <citation type="submission" date="2020-08" db="EMBL/GenBank/DDBJ databases">
        <title>Genomic Encyclopedia of Type Strains, Phase IV (KMG-IV): sequencing the most valuable type-strain genomes for metagenomic binning, comparative biology and taxonomic classification.</title>
        <authorList>
            <person name="Goeker M."/>
        </authorList>
    </citation>
    <scope>NUCLEOTIDE SEQUENCE [LARGE SCALE GENOMIC DNA]</scope>
    <source>
        <strain evidence="1 2">DSM 24696</strain>
    </source>
</reference>
<organism evidence="1 2">
    <name type="scientific">Texcoconibacillus texcoconensis</name>
    <dbReference type="NCBI Taxonomy" id="1095777"/>
    <lineage>
        <taxon>Bacteria</taxon>
        <taxon>Bacillati</taxon>
        <taxon>Bacillota</taxon>
        <taxon>Bacilli</taxon>
        <taxon>Bacillales</taxon>
        <taxon>Bacillaceae</taxon>
        <taxon>Texcoconibacillus</taxon>
    </lineage>
</organism>
<dbReference type="Proteomes" id="UP000551878">
    <property type="component" value="Unassembled WGS sequence"/>
</dbReference>
<dbReference type="SUPFAM" id="SSF55781">
    <property type="entry name" value="GAF domain-like"/>
    <property type="match status" value="1"/>
</dbReference>
<sequence length="122" mass="13573">MLSIATDIASLQIMADVYKKKQFQEIAETSVNSLVNQVPHIDWAGIFLFDQDQSAECIASSDEENNLEWTSNAELKFTIEDGTENEIGVLVVRSREAIAFDVTDFKTLETIAKSLGEISLNN</sequence>
<comment type="caution">
    <text evidence="1">The sequence shown here is derived from an EMBL/GenBank/DDBJ whole genome shotgun (WGS) entry which is preliminary data.</text>
</comment>
<dbReference type="EMBL" id="JACHHB010000015">
    <property type="protein sequence ID" value="MBB5174654.1"/>
    <property type="molecule type" value="Genomic_DNA"/>
</dbReference>
<evidence type="ECO:0000313" key="1">
    <source>
        <dbReference type="EMBL" id="MBB5174654.1"/>
    </source>
</evidence>
<accession>A0A840QTG1</accession>
<evidence type="ECO:0000313" key="2">
    <source>
        <dbReference type="Proteomes" id="UP000551878"/>
    </source>
</evidence>
<gene>
    <name evidence="1" type="ORF">HNQ41_002871</name>
</gene>
<proteinExistence type="predicted"/>